<evidence type="ECO:0000256" key="5">
    <source>
        <dbReference type="PROSITE-ProRule" id="PRU00108"/>
    </source>
</evidence>
<feature type="compositionally biased region" description="Acidic residues" evidence="7">
    <location>
        <begin position="76"/>
        <end position="87"/>
    </location>
</feature>
<accession>A0A803J8K3</accession>
<evidence type="ECO:0000313" key="12">
    <source>
        <dbReference type="Xenbase" id="XB-GENE-854960"/>
    </source>
</evidence>
<dbReference type="KEGG" id="xtr:100486193"/>
<dbReference type="OrthoDB" id="6159439at2759"/>
<reference evidence="9" key="1">
    <citation type="journal article" date="2010" name="Science">
        <title>The genome of the Western clawed frog Xenopus tropicalis.</title>
        <authorList>
            <person name="Hellsten U."/>
            <person name="Harland R.M."/>
            <person name="Gilchrist M.J."/>
            <person name="Hendrix D."/>
            <person name="Jurka J."/>
            <person name="Kapitonov V."/>
            <person name="Ovcharenko I."/>
            <person name="Putnam N.H."/>
            <person name="Shu S."/>
            <person name="Taher L."/>
            <person name="Blitz I.L."/>
            <person name="Blumberg B."/>
            <person name="Dichmann D.S."/>
            <person name="Dubchak I."/>
            <person name="Amaya E."/>
            <person name="Detter J.C."/>
            <person name="Fletcher R."/>
            <person name="Gerhard D.S."/>
            <person name="Goodstein D."/>
            <person name="Graves T."/>
            <person name="Grigoriev I.V."/>
            <person name="Grimwood J."/>
            <person name="Kawashima T."/>
            <person name="Lindquist E."/>
            <person name="Lucas S.M."/>
            <person name="Mead P.E."/>
            <person name="Mitros T."/>
            <person name="Ogino H."/>
            <person name="Ohta Y."/>
            <person name="Poliakov A.V."/>
            <person name="Pollet N."/>
            <person name="Robert J."/>
            <person name="Salamov A."/>
            <person name="Sater A.K."/>
            <person name="Schmutz J."/>
            <person name="Terry A."/>
            <person name="Vize P.D."/>
            <person name="Warren W.C."/>
            <person name="Wells D."/>
            <person name="Wills A."/>
            <person name="Wilson R.K."/>
            <person name="Zimmerman L.B."/>
            <person name="Zorn A.M."/>
            <person name="Grainger R."/>
            <person name="Grammer T."/>
            <person name="Khokha M.K."/>
            <person name="Richardson P.M."/>
            <person name="Rokhsar D.S."/>
        </authorList>
    </citation>
    <scope>NUCLEOTIDE SEQUENCE [LARGE SCALE GENOMIC DNA]</scope>
    <source>
        <strain evidence="9">Nigerian</strain>
    </source>
</reference>
<dbReference type="PROSITE" id="PS00027">
    <property type="entry name" value="HOMEOBOX_1"/>
    <property type="match status" value="1"/>
</dbReference>
<dbReference type="InterPro" id="IPR020479">
    <property type="entry name" value="HD_metazoa"/>
</dbReference>
<dbReference type="CTD" id="390010"/>
<evidence type="ECO:0000313" key="9">
    <source>
        <dbReference type="Ensembl" id="ENSXETP00000104205"/>
    </source>
</evidence>
<evidence type="ECO:0000256" key="6">
    <source>
        <dbReference type="RuleBase" id="RU000682"/>
    </source>
</evidence>
<dbReference type="Gene3D" id="1.10.10.60">
    <property type="entry name" value="Homeodomain-like"/>
    <property type="match status" value="1"/>
</dbReference>
<dbReference type="Xenbase" id="XB-GENE-854960">
    <property type="gene designation" value="nkx1-2"/>
</dbReference>
<sequence length="246" mass="27250">MGMLSCDPQEEKSVPGQKHLHTPFFITDILNHAKVQQVKEGTQEPGMKEKGDTGLTLPSDSMVSGPEIKAETSPGEPEELPEKEENQETQNVPSVTNCKPRRARTAFTYEQLVALESRFRSSRYLSVCERLSLALTLHLTETQVKIWFQNRRTKWKKQQPIGSLEGRGCSIQNCPTIPGPRFTPPLPNYPCATHIPHIGAGANHLSPFPGIFFSPPSTSFGLSPTGATYPQFIGSSRFTSYYSSSL</sequence>
<dbReference type="AGR" id="Xenbase:XB-GENE-854960"/>
<dbReference type="GO" id="GO:0006357">
    <property type="term" value="P:regulation of transcription by RNA polymerase II"/>
    <property type="evidence" value="ECO:0000318"/>
    <property type="project" value="GO_Central"/>
</dbReference>
<dbReference type="AlphaFoldDB" id="A0A803J8K3"/>
<evidence type="ECO:0000256" key="1">
    <source>
        <dbReference type="ARBA" id="ARBA00004123"/>
    </source>
</evidence>
<evidence type="ECO:0000313" key="11">
    <source>
        <dbReference type="RefSeq" id="XP_002937845.1"/>
    </source>
</evidence>
<dbReference type="GeneID" id="100486193"/>
<dbReference type="InterPro" id="IPR017970">
    <property type="entry name" value="Homeobox_CS"/>
</dbReference>
<evidence type="ECO:0000259" key="8">
    <source>
        <dbReference type="PROSITE" id="PS50071"/>
    </source>
</evidence>
<feature type="region of interest" description="Disordered" evidence="7">
    <location>
        <begin position="1"/>
        <end position="20"/>
    </location>
</feature>
<protein>
    <submittedName>
        <fullName evidence="9">NK1 homeobox 2</fullName>
    </submittedName>
    <submittedName>
        <fullName evidence="11">NK1 transcription factor-related protein 2</fullName>
    </submittedName>
</protein>
<organism evidence="9">
    <name type="scientific">Xenopus tropicalis</name>
    <name type="common">Western clawed frog</name>
    <name type="synonym">Silurana tropicalis</name>
    <dbReference type="NCBI Taxonomy" id="8364"/>
    <lineage>
        <taxon>Eukaryota</taxon>
        <taxon>Metazoa</taxon>
        <taxon>Chordata</taxon>
        <taxon>Craniata</taxon>
        <taxon>Vertebrata</taxon>
        <taxon>Euteleostomi</taxon>
        <taxon>Amphibia</taxon>
        <taxon>Batrachia</taxon>
        <taxon>Anura</taxon>
        <taxon>Pipoidea</taxon>
        <taxon>Pipidae</taxon>
        <taxon>Xenopodinae</taxon>
        <taxon>Xenopus</taxon>
        <taxon>Silurana</taxon>
    </lineage>
</organism>
<proteinExistence type="predicted"/>
<dbReference type="Pfam" id="PF00046">
    <property type="entry name" value="Homeodomain"/>
    <property type="match status" value="1"/>
</dbReference>
<dbReference type="Proteomes" id="UP000008143">
    <property type="component" value="Chromosome 7"/>
</dbReference>
<evidence type="ECO:0000313" key="10">
    <source>
        <dbReference type="Proteomes" id="UP000008143"/>
    </source>
</evidence>
<feature type="region of interest" description="Disordered" evidence="7">
    <location>
        <begin position="35"/>
        <end position="98"/>
    </location>
</feature>
<dbReference type="GO" id="GO:0000981">
    <property type="term" value="F:DNA-binding transcription factor activity, RNA polymerase II-specific"/>
    <property type="evidence" value="ECO:0000318"/>
    <property type="project" value="GO_Central"/>
</dbReference>
<dbReference type="SMART" id="SM00389">
    <property type="entry name" value="HOX"/>
    <property type="match status" value="1"/>
</dbReference>
<reference evidence="9" key="2">
    <citation type="submission" date="2021-03" db="UniProtKB">
        <authorList>
            <consortium name="Ensembl"/>
        </authorList>
    </citation>
    <scope>IDENTIFICATION</scope>
</reference>
<dbReference type="InterPro" id="IPR009057">
    <property type="entry name" value="Homeodomain-like_sf"/>
</dbReference>
<dbReference type="CDD" id="cd00086">
    <property type="entry name" value="homeodomain"/>
    <property type="match status" value="1"/>
</dbReference>
<keyword evidence="2 5" id="KW-0238">DNA-binding</keyword>
<dbReference type="SMR" id="A0A803J8K3"/>
<evidence type="ECO:0000256" key="4">
    <source>
        <dbReference type="ARBA" id="ARBA00023242"/>
    </source>
</evidence>
<feature type="DNA-binding region" description="Homeobox" evidence="5">
    <location>
        <begin position="100"/>
        <end position="159"/>
    </location>
</feature>
<feature type="domain" description="Homeobox" evidence="8">
    <location>
        <begin position="98"/>
        <end position="158"/>
    </location>
</feature>
<keyword evidence="3 5" id="KW-0371">Homeobox</keyword>
<name>A0A803J8K3_XENTR</name>
<dbReference type="Ensembl" id="ENSXETT00000115446">
    <property type="protein sequence ID" value="ENSXETP00000104205"/>
    <property type="gene ID" value="ENSXETG00000047135"/>
</dbReference>
<keyword evidence="4 5" id="KW-0539">Nucleus</keyword>
<dbReference type="GeneTree" id="ENSGT00940000162535"/>
<dbReference type="PANTHER" id="PTHR24340:SF113">
    <property type="entry name" value="NK1 HOMEOBOX 2"/>
    <property type="match status" value="1"/>
</dbReference>
<comment type="subcellular location">
    <subcellularLocation>
        <location evidence="1 5 6">Nucleus</location>
    </subcellularLocation>
</comment>
<gene>
    <name evidence="9 11 12" type="primary">nkx1-2</name>
</gene>
<dbReference type="RefSeq" id="XP_002937845.1">
    <property type="nucleotide sequence ID" value="XM_002937799.5"/>
</dbReference>
<dbReference type="PRINTS" id="PR00024">
    <property type="entry name" value="HOMEOBOX"/>
</dbReference>
<dbReference type="SUPFAM" id="SSF46689">
    <property type="entry name" value="Homeodomain-like"/>
    <property type="match status" value="1"/>
</dbReference>
<dbReference type="OMA" id="YPQFIGS"/>
<dbReference type="GO" id="GO:0000978">
    <property type="term" value="F:RNA polymerase II cis-regulatory region sequence-specific DNA binding"/>
    <property type="evidence" value="ECO:0000318"/>
    <property type="project" value="GO_Central"/>
</dbReference>
<dbReference type="GO" id="GO:0005634">
    <property type="term" value="C:nucleus"/>
    <property type="evidence" value="ECO:0000318"/>
    <property type="project" value="GO_Central"/>
</dbReference>
<evidence type="ECO:0000256" key="2">
    <source>
        <dbReference type="ARBA" id="ARBA00023125"/>
    </source>
</evidence>
<keyword evidence="10" id="KW-1185">Reference proteome</keyword>
<dbReference type="PANTHER" id="PTHR24340">
    <property type="entry name" value="HOMEOBOX PROTEIN NKX"/>
    <property type="match status" value="1"/>
</dbReference>
<dbReference type="GO" id="GO:0030154">
    <property type="term" value="P:cell differentiation"/>
    <property type="evidence" value="ECO:0000318"/>
    <property type="project" value="GO_Central"/>
</dbReference>
<dbReference type="InterPro" id="IPR050394">
    <property type="entry name" value="Homeobox_NK-like"/>
</dbReference>
<evidence type="ECO:0000256" key="3">
    <source>
        <dbReference type="ARBA" id="ARBA00023155"/>
    </source>
</evidence>
<evidence type="ECO:0000256" key="7">
    <source>
        <dbReference type="SAM" id="MobiDB-lite"/>
    </source>
</evidence>
<dbReference type="InterPro" id="IPR001356">
    <property type="entry name" value="HD"/>
</dbReference>
<reference evidence="11" key="3">
    <citation type="submission" date="2025-04" db="UniProtKB">
        <authorList>
            <consortium name="RefSeq"/>
        </authorList>
    </citation>
    <scope>IDENTIFICATION</scope>
    <source>
        <strain evidence="11">Nigerian</strain>
        <tissue evidence="11">Liver and blood</tissue>
    </source>
</reference>
<dbReference type="PROSITE" id="PS50071">
    <property type="entry name" value="HOMEOBOX_2"/>
    <property type="match status" value="1"/>
</dbReference>